<dbReference type="EMBL" id="BARS01036945">
    <property type="protein sequence ID" value="GAG20708.1"/>
    <property type="molecule type" value="Genomic_DNA"/>
</dbReference>
<feature type="domain" description="4Fe-4S ferredoxin-type" evidence="7">
    <location>
        <begin position="72"/>
        <end position="101"/>
    </location>
</feature>
<evidence type="ECO:0000256" key="4">
    <source>
        <dbReference type="ARBA" id="ARBA00022982"/>
    </source>
</evidence>
<dbReference type="AlphaFoldDB" id="X0W7X2"/>
<name>X0W7X2_9ZZZZ</name>
<keyword evidence="5" id="KW-0408">Iron</keyword>
<keyword evidence="6" id="KW-0411">Iron-sulfur</keyword>
<dbReference type="InterPro" id="IPR050294">
    <property type="entry name" value="RnfB_subfamily"/>
</dbReference>
<keyword evidence="2" id="KW-0004">4Fe-4S</keyword>
<evidence type="ECO:0000256" key="2">
    <source>
        <dbReference type="ARBA" id="ARBA00022485"/>
    </source>
</evidence>
<sequence>MIKVDISKCTGCQMCETACSFYHSGKISRHISRINVVNLYESGIDGPVVCIQCKERYCMDCPENAITIGTLGQVIVSPTLCSLCDKCLKNCPIGAIKSFNDIIYVCDLCGGAPKCVEVCTEGALVFEPGQSEVISLKWLKKTSVKQNISERNMNYIKKQGVELRKNWRVRNA</sequence>
<dbReference type="Gene3D" id="3.30.70.20">
    <property type="match status" value="2"/>
</dbReference>
<dbReference type="SUPFAM" id="SSF54862">
    <property type="entry name" value="4Fe-4S ferredoxins"/>
    <property type="match status" value="1"/>
</dbReference>
<proteinExistence type="predicted"/>
<feature type="domain" description="4Fe-4S ferredoxin-type" evidence="7">
    <location>
        <begin position="1"/>
        <end position="30"/>
    </location>
</feature>
<evidence type="ECO:0000256" key="1">
    <source>
        <dbReference type="ARBA" id="ARBA00022448"/>
    </source>
</evidence>
<dbReference type="PANTHER" id="PTHR42859">
    <property type="entry name" value="OXIDOREDUCTASE"/>
    <property type="match status" value="1"/>
</dbReference>
<protein>
    <recommendedName>
        <fullName evidence="7">4Fe-4S ferredoxin-type domain-containing protein</fullName>
    </recommendedName>
</protein>
<evidence type="ECO:0000256" key="6">
    <source>
        <dbReference type="ARBA" id="ARBA00023014"/>
    </source>
</evidence>
<dbReference type="PROSITE" id="PS00198">
    <property type="entry name" value="4FE4S_FER_1"/>
    <property type="match status" value="1"/>
</dbReference>
<comment type="caution">
    <text evidence="8">The sequence shown here is derived from an EMBL/GenBank/DDBJ whole genome shotgun (WGS) entry which is preliminary data.</text>
</comment>
<dbReference type="GO" id="GO:0051539">
    <property type="term" value="F:4 iron, 4 sulfur cluster binding"/>
    <property type="evidence" value="ECO:0007669"/>
    <property type="project" value="UniProtKB-KW"/>
</dbReference>
<dbReference type="PROSITE" id="PS51379">
    <property type="entry name" value="4FE4S_FER_2"/>
    <property type="match status" value="2"/>
</dbReference>
<organism evidence="8">
    <name type="scientific">marine sediment metagenome</name>
    <dbReference type="NCBI Taxonomy" id="412755"/>
    <lineage>
        <taxon>unclassified sequences</taxon>
        <taxon>metagenomes</taxon>
        <taxon>ecological metagenomes</taxon>
    </lineage>
</organism>
<dbReference type="InterPro" id="IPR017900">
    <property type="entry name" value="4Fe4S_Fe_S_CS"/>
</dbReference>
<gene>
    <name evidence="8" type="ORF">S01H1_56712</name>
</gene>
<reference evidence="8" key="1">
    <citation type="journal article" date="2014" name="Front. Microbiol.">
        <title>High frequency of phylogenetically diverse reductive dehalogenase-homologous genes in deep subseafloor sedimentary metagenomes.</title>
        <authorList>
            <person name="Kawai M."/>
            <person name="Futagami T."/>
            <person name="Toyoda A."/>
            <person name="Takaki Y."/>
            <person name="Nishi S."/>
            <person name="Hori S."/>
            <person name="Arai W."/>
            <person name="Tsubouchi T."/>
            <person name="Morono Y."/>
            <person name="Uchiyama I."/>
            <person name="Ito T."/>
            <person name="Fujiyama A."/>
            <person name="Inagaki F."/>
            <person name="Takami H."/>
        </authorList>
    </citation>
    <scope>NUCLEOTIDE SEQUENCE</scope>
    <source>
        <strain evidence="8">Expedition CK06-06</strain>
    </source>
</reference>
<evidence type="ECO:0000256" key="5">
    <source>
        <dbReference type="ARBA" id="ARBA00023004"/>
    </source>
</evidence>
<dbReference type="PANTHER" id="PTHR42859:SF10">
    <property type="entry name" value="DIMETHYLSULFOXIDE REDUCTASE CHAIN B"/>
    <property type="match status" value="1"/>
</dbReference>
<keyword evidence="3" id="KW-0479">Metal-binding</keyword>
<evidence type="ECO:0000259" key="7">
    <source>
        <dbReference type="PROSITE" id="PS51379"/>
    </source>
</evidence>
<dbReference type="CDD" id="cd10550">
    <property type="entry name" value="DMSOR_beta_like"/>
    <property type="match status" value="1"/>
</dbReference>
<dbReference type="InterPro" id="IPR017896">
    <property type="entry name" value="4Fe4S_Fe-S-bd"/>
</dbReference>
<dbReference type="GO" id="GO:0046872">
    <property type="term" value="F:metal ion binding"/>
    <property type="evidence" value="ECO:0007669"/>
    <property type="project" value="UniProtKB-KW"/>
</dbReference>
<accession>X0W7X2</accession>
<evidence type="ECO:0000313" key="8">
    <source>
        <dbReference type="EMBL" id="GAG20708.1"/>
    </source>
</evidence>
<evidence type="ECO:0000256" key="3">
    <source>
        <dbReference type="ARBA" id="ARBA00022723"/>
    </source>
</evidence>
<keyword evidence="1" id="KW-0813">Transport</keyword>
<keyword evidence="4" id="KW-0249">Electron transport</keyword>